<dbReference type="EMBL" id="WJXA01000010">
    <property type="protein sequence ID" value="KAF7129690.1"/>
    <property type="molecule type" value="Genomic_DNA"/>
</dbReference>
<feature type="signal peptide" evidence="2">
    <location>
        <begin position="1"/>
        <end position="17"/>
    </location>
</feature>
<sequence>MKAQTTLLGLLHPLVSSIDIPLQTYVGSSRDILYGSHNDDPSKDGDSPANQDAVRAKEFEQDERIVAESRANTSTSAEPSASVPDRNALGETGGGEGRQREPRDPDVLPPLPTTLGPMPHNQFYGDGPGGFNAEFMETYQISLDGQVERVTGDRILYGEDFIFFPLFAITKGGVRFSMNPFLRNFLASYSLMSCQVSVNTWWILCLTIWLAKSNSLRFTVADLILMYQVSKNPTHDRYNLATQPQFNHLVNQLYDTEKWANIFVIVSGNFEWGPVDPHFADALCLYIALDPPRLSLPPAAGTTFTPLRCSDRDTHTLLCYVPTYHHFVAKKDKSKMVSRRRPAEIKGRTDRRADKRPKNTGPDTVVLDEDSSVPLYDSPLLAMTLLKGVALPKDLSRLPKKMVDNVIEMWFYTAKLRCPYSYPSALFPFYLLNSSLSGQIGQSALQAFNDTEALFESKRKMRREIKEARAEIKMANEEKEKLKKAFTEAEKALKEREELLLKDQTLEQEKGKLVEEKTKAEEEMKQKLEEATDGGAEGSKRDPPRPFPSGYQVGLHYAEVAATSHLREPPPVPDVELLSHLVPKEQPNPDATNAVAAA</sequence>
<dbReference type="AlphaFoldDB" id="A0A834LC93"/>
<evidence type="ECO:0000313" key="3">
    <source>
        <dbReference type="EMBL" id="KAF7129690.1"/>
    </source>
</evidence>
<accession>A0A834LC93</accession>
<gene>
    <name evidence="3" type="ORF">RHSIM_Rhsim10G0121500</name>
</gene>
<feature type="chain" id="PRO_5032720422" evidence="2">
    <location>
        <begin position="18"/>
        <end position="598"/>
    </location>
</feature>
<organism evidence="3 4">
    <name type="scientific">Rhododendron simsii</name>
    <name type="common">Sims's rhododendron</name>
    <dbReference type="NCBI Taxonomy" id="118357"/>
    <lineage>
        <taxon>Eukaryota</taxon>
        <taxon>Viridiplantae</taxon>
        <taxon>Streptophyta</taxon>
        <taxon>Embryophyta</taxon>
        <taxon>Tracheophyta</taxon>
        <taxon>Spermatophyta</taxon>
        <taxon>Magnoliopsida</taxon>
        <taxon>eudicotyledons</taxon>
        <taxon>Gunneridae</taxon>
        <taxon>Pentapetalae</taxon>
        <taxon>asterids</taxon>
        <taxon>Ericales</taxon>
        <taxon>Ericaceae</taxon>
        <taxon>Ericoideae</taxon>
        <taxon>Rhodoreae</taxon>
        <taxon>Rhododendron</taxon>
    </lineage>
</organism>
<proteinExistence type="predicted"/>
<feature type="compositionally biased region" description="Basic and acidic residues" evidence="1">
    <location>
        <begin position="512"/>
        <end position="530"/>
    </location>
</feature>
<dbReference type="Proteomes" id="UP000626092">
    <property type="component" value="Unassembled WGS sequence"/>
</dbReference>
<evidence type="ECO:0000313" key="4">
    <source>
        <dbReference type="Proteomes" id="UP000626092"/>
    </source>
</evidence>
<keyword evidence="2" id="KW-0732">Signal</keyword>
<reference evidence="3" key="1">
    <citation type="submission" date="2019-11" db="EMBL/GenBank/DDBJ databases">
        <authorList>
            <person name="Liu Y."/>
            <person name="Hou J."/>
            <person name="Li T.-Q."/>
            <person name="Guan C.-H."/>
            <person name="Wu X."/>
            <person name="Wu H.-Z."/>
            <person name="Ling F."/>
            <person name="Zhang R."/>
            <person name="Shi X.-G."/>
            <person name="Ren J.-P."/>
            <person name="Chen E.-F."/>
            <person name="Sun J.-M."/>
        </authorList>
    </citation>
    <scope>NUCLEOTIDE SEQUENCE</scope>
    <source>
        <strain evidence="3">Adult_tree_wgs_1</strain>
        <tissue evidence="3">Leaves</tissue>
    </source>
</reference>
<feature type="compositionally biased region" description="Basic and acidic residues" evidence="1">
    <location>
        <begin position="54"/>
        <end position="67"/>
    </location>
</feature>
<feature type="compositionally biased region" description="Polar residues" evidence="1">
    <location>
        <begin position="70"/>
        <end position="79"/>
    </location>
</feature>
<evidence type="ECO:0000256" key="2">
    <source>
        <dbReference type="SAM" id="SignalP"/>
    </source>
</evidence>
<dbReference type="OrthoDB" id="1751651at2759"/>
<name>A0A834LC93_RHOSS</name>
<feature type="region of interest" description="Disordered" evidence="1">
    <location>
        <begin position="33"/>
        <end position="113"/>
    </location>
</feature>
<feature type="compositionally biased region" description="Basic and acidic residues" evidence="1">
    <location>
        <begin position="37"/>
        <end position="46"/>
    </location>
</feature>
<feature type="region of interest" description="Disordered" evidence="1">
    <location>
        <begin position="512"/>
        <end position="553"/>
    </location>
</feature>
<feature type="compositionally biased region" description="Basic and acidic residues" evidence="1">
    <location>
        <begin position="97"/>
        <end position="106"/>
    </location>
</feature>
<feature type="region of interest" description="Disordered" evidence="1">
    <location>
        <begin position="335"/>
        <end position="366"/>
    </location>
</feature>
<protein>
    <submittedName>
        <fullName evidence="3">Uncharacterized protein</fullName>
    </submittedName>
</protein>
<comment type="caution">
    <text evidence="3">The sequence shown here is derived from an EMBL/GenBank/DDBJ whole genome shotgun (WGS) entry which is preliminary data.</text>
</comment>
<evidence type="ECO:0000256" key="1">
    <source>
        <dbReference type="SAM" id="MobiDB-lite"/>
    </source>
</evidence>
<feature type="compositionally biased region" description="Basic and acidic residues" evidence="1">
    <location>
        <begin position="335"/>
        <end position="357"/>
    </location>
</feature>
<keyword evidence="4" id="KW-1185">Reference proteome</keyword>